<protein>
    <submittedName>
        <fullName evidence="4">GNAT family N-acetyltransferase</fullName>
        <ecNumber evidence="4">2.3.-.-</ecNumber>
    </submittedName>
</protein>
<keyword evidence="1 4" id="KW-0808">Transferase</keyword>
<dbReference type="GO" id="GO:0016746">
    <property type="term" value="F:acyltransferase activity"/>
    <property type="evidence" value="ECO:0007669"/>
    <property type="project" value="UniProtKB-KW"/>
</dbReference>
<evidence type="ECO:0000259" key="3">
    <source>
        <dbReference type="PROSITE" id="PS51186"/>
    </source>
</evidence>
<dbReference type="Proteomes" id="UP001595699">
    <property type="component" value="Unassembled WGS sequence"/>
</dbReference>
<dbReference type="PROSITE" id="PS51186">
    <property type="entry name" value="GNAT"/>
    <property type="match status" value="1"/>
</dbReference>
<keyword evidence="2 4" id="KW-0012">Acyltransferase</keyword>
<organism evidence="4 5">
    <name type="scientific">Tenggerimyces flavus</name>
    <dbReference type="NCBI Taxonomy" id="1708749"/>
    <lineage>
        <taxon>Bacteria</taxon>
        <taxon>Bacillati</taxon>
        <taxon>Actinomycetota</taxon>
        <taxon>Actinomycetes</taxon>
        <taxon>Propionibacteriales</taxon>
        <taxon>Nocardioidaceae</taxon>
        <taxon>Tenggerimyces</taxon>
    </lineage>
</organism>
<keyword evidence="5" id="KW-1185">Reference proteome</keyword>
<reference evidence="5" key="1">
    <citation type="journal article" date="2019" name="Int. J. Syst. Evol. Microbiol.">
        <title>The Global Catalogue of Microorganisms (GCM) 10K type strain sequencing project: providing services to taxonomists for standard genome sequencing and annotation.</title>
        <authorList>
            <consortium name="The Broad Institute Genomics Platform"/>
            <consortium name="The Broad Institute Genome Sequencing Center for Infectious Disease"/>
            <person name="Wu L."/>
            <person name="Ma J."/>
        </authorList>
    </citation>
    <scope>NUCLEOTIDE SEQUENCE [LARGE SCALE GENOMIC DNA]</scope>
    <source>
        <strain evidence="5">CGMCC 4.7241</strain>
    </source>
</reference>
<dbReference type="InterPro" id="IPR000182">
    <property type="entry name" value="GNAT_dom"/>
</dbReference>
<dbReference type="PANTHER" id="PTHR43877">
    <property type="entry name" value="AMINOALKYLPHOSPHONATE N-ACETYLTRANSFERASE-RELATED-RELATED"/>
    <property type="match status" value="1"/>
</dbReference>
<comment type="caution">
    <text evidence="4">The sequence shown here is derived from an EMBL/GenBank/DDBJ whole genome shotgun (WGS) entry which is preliminary data.</text>
</comment>
<evidence type="ECO:0000256" key="2">
    <source>
        <dbReference type="ARBA" id="ARBA00023315"/>
    </source>
</evidence>
<dbReference type="RefSeq" id="WP_205115797.1">
    <property type="nucleotide sequence ID" value="NZ_JAFBCM010000001.1"/>
</dbReference>
<name>A0ABV7YS09_9ACTN</name>
<dbReference type="CDD" id="cd04301">
    <property type="entry name" value="NAT_SF"/>
    <property type="match status" value="1"/>
</dbReference>
<evidence type="ECO:0000313" key="4">
    <source>
        <dbReference type="EMBL" id="MFC3766979.1"/>
    </source>
</evidence>
<dbReference type="EMBL" id="JBHRZH010000062">
    <property type="protein sequence ID" value="MFC3766979.1"/>
    <property type="molecule type" value="Genomic_DNA"/>
</dbReference>
<dbReference type="Gene3D" id="3.40.630.30">
    <property type="match status" value="1"/>
</dbReference>
<dbReference type="Pfam" id="PF13508">
    <property type="entry name" value="Acetyltransf_7"/>
    <property type="match status" value="1"/>
</dbReference>
<dbReference type="SUPFAM" id="SSF55729">
    <property type="entry name" value="Acyl-CoA N-acyltransferases (Nat)"/>
    <property type="match status" value="1"/>
</dbReference>
<proteinExistence type="predicted"/>
<evidence type="ECO:0000256" key="1">
    <source>
        <dbReference type="ARBA" id="ARBA00022679"/>
    </source>
</evidence>
<dbReference type="InterPro" id="IPR050832">
    <property type="entry name" value="Bact_Acetyltransf"/>
</dbReference>
<sequence length="150" mass="17004">MTDVRSATVEDWAEFWPMLKDMGSDDTAEVARPRYVELLADPRWGVLVASDGSRLIGYVSLQDYGPHLRIGSLHRIIRMHDLYVLPDERRRGIGTALLDAAKAWTAERGRYLEWQAGATTSAPFYKRLGYRGEPCPQPEYPTFVVDFANA</sequence>
<accession>A0ABV7YS09</accession>
<evidence type="ECO:0000313" key="5">
    <source>
        <dbReference type="Proteomes" id="UP001595699"/>
    </source>
</evidence>
<gene>
    <name evidence="4" type="ORF">ACFOUW_39555</name>
</gene>
<dbReference type="InterPro" id="IPR016181">
    <property type="entry name" value="Acyl_CoA_acyltransferase"/>
</dbReference>
<feature type="domain" description="N-acetyltransferase" evidence="3">
    <location>
        <begin position="2"/>
        <end position="150"/>
    </location>
</feature>
<dbReference type="EC" id="2.3.-.-" evidence="4"/>